<name>A0ABU1X035_SPHXE</name>
<evidence type="ECO:0000313" key="2">
    <source>
        <dbReference type="Proteomes" id="UP001267638"/>
    </source>
</evidence>
<proteinExistence type="predicted"/>
<reference evidence="1 2" key="1">
    <citation type="submission" date="2023-07" db="EMBL/GenBank/DDBJ databases">
        <title>Sorghum-associated microbial communities from plants grown in Nebraska, USA.</title>
        <authorList>
            <person name="Schachtman D."/>
        </authorList>
    </citation>
    <scope>NUCLEOTIDE SEQUENCE [LARGE SCALE GENOMIC DNA]</scope>
    <source>
        <strain evidence="1 2">4256</strain>
    </source>
</reference>
<protein>
    <submittedName>
        <fullName evidence="1">Uncharacterized protein</fullName>
    </submittedName>
</protein>
<evidence type="ECO:0000313" key="1">
    <source>
        <dbReference type="EMBL" id="MDR7154928.1"/>
    </source>
</evidence>
<accession>A0ABU1X035</accession>
<organism evidence="1 2">
    <name type="scientific">Sphingobium xenophagum</name>
    <dbReference type="NCBI Taxonomy" id="121428"/>
    <lineage>
        <taxon>Bacteria</taxon>
        <taxon>Pseudomonadati</taxon>
        <taxon>Pseudomonadota</taxon>
        <taxon>Alphaproteobacteria</taxon>
        <taxon>Sphingomonadales</taxon>
        <taxon>Sphingomonadaceae</taxon>
        <taxon>Sphingobium</taxon>
    </lineage>
</organism>
<dbReference type="RefSeq" id="WP_310223652.1">
    <property type="nucleotide sequence ID" value="NZ_JAVDWV010000007.1"/>
</dbReference>
<dbReference type="Proteomes" id="UP001267638">
    <property type="component" value="Unassembled WGS sequence"/>
</dbReference>
<comment type="caution">
    <text evidence="1">The sequence shown here is derived from an EMBL/GenBank/DDBJ whole genome shotgun (WGS) entry which is preliminary data.</text>
</comment>
<keyword evidence="2" id="KW-1185">Reference proteome</keyword>
<dbReference type="EMBL" id="JAVDWV010000007">
    <property type="protein sequence ID" value="MDR7154928.1"/>
    <property type="molecule type" value="Genomic_DNA"/>
</dbReference>
<sequence>MPTSATPAVERIARVLAGRHLSQNGEGSDPHAASAVDAAWCNHVEDAYAILHTLREPDAQMAQAGDVAVWRSMIGAVLARRSEA</sequence>
<gene>
    <name evidence="1" type="ORF">J2W40_001746</name>
</gene>